<dbReference type="InterPro" id="IPR011042">
    <property type="entry name" value="6-blade_b-propeller_TolB-like"/>
</dbReference>
<dbReference type="InterPro" id="IPR001258">
    <property type="entry name" value="NHL_repeat"/>
</dbReference>
<dbReference type="OMA" id="AESAPWV"/>
<dbReference type="CTD" id="108701631"/>
<accession>A0A1L8EYD2</accession>
<name>A0A1L8EYD2_XENLA</name>
<dbReference type="RefSeq" id="XP_041431798.1">
    <property type="nucleotide sequence ID" value="XM_041575864.1"/>
</dbReference>
<dbReference type="OrthoDB" id="10020332at2759"/>
<dbReference type="GeneID" id="108701631"/>
<dbReference type="Gene3D" id="2.120.10.30">
    <property type="entry name" value="TolB, C-terminal domain"/>
    <property type="match status" value="2"/>
</dbReference>
<protein>
    <submittedName>
        <fullName evidence="2">E3 ubiquitin-protein ligase TRIM32</fullName>
    </submittedName>
</protein>
<dbReference type="AlphaFoldDB" id="A0A1L8EYD2"/>
<dbReference type="InterPro" id="IPR050952">
    <property type="entry name" value="TRIM-NHL_E3_ligases"/>
</dbReference>
<dbReference type="PaxDb" id="8355-A0A1L8EYD2"/>
<dbReference type="Proteomes" id="UP000186698">
    <property type="component" value="Chromosome 9_10L"/>
</dbReference>
<evidence type="ECO:0000313" key="2">
    <source>
        <dbReference type="RefSeq" id="XP_041431798.1"/>
    </source>
</evidence>
<dbReference type="PANTHER" id="PTHR24104">
    <property type="entry name" value="E3 UBIQUITIN-PROTEIN LIGASE NHLRC1-RELATED"/>
    <property type="match status" value="1"/>
</dbReference>
<keyword evidence="1" id="KW-1185">Reference proteome</keyword>
<gene>
    <name evidence="2" type="primary">nhlrc4.L</name>
</gene>
<evidence type="ECO:0000313" key="1">
    <source>
        <dbReference type="Proteomes" id="UP000186698"/>
    </source>
</evidence>
<dbReference type="KEGG" id="xla:108701631"/>
<dbReference type="GO" id="GO:0043161">
    <property type="term" value="P:proteasome-mediated ubiquitin-dependent protein catabolic process"/>
    <property type="evidence" value="ECO:0007669"/>
    <property type="project" value="TreeGrafter"/>
</dbReference>
<dbReference type="PROSITE" id="PS51125">
    <property type="entry name" value="NHL"/>
    <property type="match status" value="1"/>
</dbReference>
<dbReference type="GO" id="GO:0061630">
    <property type="term" value="F:ubiquitin protein ligase activity"/>
    <property type="evidence" value="ECO:0007669"/>
    <property type="project" value="TreeGrafter"/>
</dbReference>
<sequence length="349" mass="38321">MDQSLQFSRQKEDLLRTVRSVQVASQNTLHKAVPLLSSQPGLGLLHSSQLHQLTQKTSQFCRDLEDVGNLLLFRQDEMIHTFALPKTCGASSICLCPDGSLYVCGYDSPTVHLLNSNGKPIQVLRCWDEDFFLPDCLTMTRSGSVAVTDLSKGLVRIYNPNSQPSWVRVGGNFESPQGIAMDSSGRLLVAQYTPGAVLAFHVDRAYRIHKVKQATGLKGPTYICATPDGGFAVSEECGDVKRFTSNLKLAYSLSKTYQHSFGNPVGICVDPEGNIMVVDQQHRNVTLFPSSGSPICVVSKGLCRPTGIACSPLGQLFVIDSADNSVKVYKYRVRPYYNPTSPRRSVEKP</sequence>
<dbReference type="PANTHER" id="PTHR24104:SF21">
    <property type="entry name" value="TRIPARTITE MOTIF-CONTAINING PROTEIN 3"/>
    <property type="match status" value="1"/>
</dbReference>
<proteinExistence type="predicted"/>
<dbReference type="SUPFAM" id="SSF101898">
    <property type="entry name" value="NHL repeat"/>
    <property type="match status" value="1"/>
</dbReference>
<reference evidence="2" key="1">
    <citation type="submission" date="2025-08" db="UniProtKB">
        <authorList>
            <consortium name="RefSeq"/>
        </authorList>
    </citation>
    <scope>IDENTIFICATION</scope>
    <source>
        <strain evidence="2">J_2021</strain>
        <tissue evidence="2">Erythrocytes</tissue>
    </source>
</reference>
<dbReference type="GO" id="GO:0000209">
    <property type="term" value="P:protein polyubiquitination"/>
    <property type="evidence" value="ECO:0007669"/>
    <property type="project" value="TreeGrafter"/>
</dbReference>
<organism evidence="1 2">
    <name type="scientific">Xenopus laevis</name>
    <name type="common">African clawed frog</name>
    <dbReference type="NCBI Taxonomy" id="8355"/>
    <lineage>
        <taxon>Eukaryota</taxon>
        <taxon>Metazoa</taxon>
        <taxon>Chordata</taxon>
        <taxon>Craniata</taxon>
        <taxon>Vertebrata</taxon>
        <taxon>Euteleostomi</taxon>
        <taxon>Amphibia</taxon>
        <taxon>Batrachia</taxon>
        <taxon>Anura</taxon>
        <taxon>Pipoidea</taxon>
        <taxon>Pipidae</taxon>
        <taxon>Xenopodinae</taxon>
        <taxon>Xenopus</taxon>
        <taxon>Xenopus</taxon>
    </lineage>
</organism>